<dbReference type="RefSeq" id="WP_080063887.1">
    <property type="nucleotide sequence ID" value="NZ_MZGX01000007.1"/>
</dbReference>
<dbReference type="InterPro" id="IPR017853">
    <property type="entry name" value="GH"/>
</dbReference>
<dbReference type="PANTHER" id="PTHR11069:SF23">
    <property type="entry name" value="LYSOSOMAL ACID GLUCOSYLCERAMIDASE"/>
    <property type="match status" value="1"/>
</dbReference>
<dbReference type="InterPro" id="IPR033453">
    <property type="entry name" value="Glyco_hydro_30_TIM-barrel"/>
</dbReference>
<organism evidence="7 8">
    <name type="scientific">Ruminiclostridium hungatei</name>
    <name type="common">Clostridium hungatei</name>
    <dbReference type="NCBI Taxonomy" id="48256"/>
    <lineage>
        <taxon>Bacteria</taxon>
        <taxon>Bacillati</taxon>
        <taxon>Bacillota</taxon>
        <taxon>Clostridia</taxon>
        <taxon>Eubacteriales</taxon>
        <taxon>Oscillospiraceae</taxon>
        <taxon>Ruminiclostridium</taxon>
    </lineage>
</organism>
<evidence type="ECO:0000256" key="4">
    <source>
        <dbReference type="RuleBase" id="RU361188"/>
    </source>
</evidence>
<comment type="caution">
    <text evidence="7">The sequence shown here is derived from an EMBL/GenBank/DDBJ whole genome shotgun (WGS) entry which is preliminary data.</text>
</comment>
<dbReference type="Gene3D" id="3.20.20.80">
    <property type="entry name" value="Glycosidases"/>
    <property type="match status" value="1"/>
</dbReference>
<evidence type="ECO:0000313" key="7">
    <source>
        <dbReference type="EMBL" id="OPX44892.1"/>
    </source>
</evidence>
<dbReference type="GO" id="GO:0004348">
    <property type="term" value="F:glucosylceramidase activity"/>
    <property type="evidence" value="ECO:0007669"/>
    <property type="project" value="InterPro"/>
</dbReference>
<dbReference type="InterPro" id="IPR013780">
    <property type="entry name" value="Glyco_hydro_b"/>
</dbReference>
<dbReference type="InterPro" id="IPR001139">
    <property type="entry name" value="Glyco_hydro_30"/>
</dbReference>
<accession>A0A1V4SLX9</accession>
<keyword evidence="4" id="KW-0326">Glycosidase</keyword>
<dbReference type="GO" id="GO:0006680">
    <property type="term" value="P:glucosylceramide catabolic process"/>
    <property type="evidence" value="ECO:0007669"/>
    <property type="project" value="TreeGrafter"/>
</dbReference>
<feature type="domain" description="Glycosyl hydrolase family 30 TIM-barrel" evidence="5">
    <location>
        <begin position="37"/>
        <end position="369"/>
    </location>
</feature>
<dbReference type="STRING" id="48256.CLHUN_14460"/>
<feature type="domain" description="Glycosyl hydrolase family 30 beta sandwich" evidence="6">
    <location>
        <begin position="373"/>
        <end position="427"/>
    </location>
</feature>
<dbReference type="Pfam" id="PF02055">
    <property type="entry name" value="Glyco_hydro_30"/>
    <property type="match status" value="1"/>
</dbReference>
<dbReference type="GO" id="GO:0016020">
    <property type="term" value="C:membrane"/>
    <property type="evidence" value="ECO:0007669"/>
    <property type="project" value="GOC"/>
</dbReference>
<keyword evidence="2" id="KW-0732">Signal</keyword>
<dbReference type="PANTHER" id="PTHR11069">
    <property type="entry name" value="GLUCOSYLCERAMIDASE"/>
    <property type="match status" value="1"/>
</dbReference>
<keyword evidence="8" id="KW-1185">Reference proteome</keyword>
<evidence type="ECO:0000259" key="5">
    <source>
        <dbReference type="Pfam" id="PF02055"/>
    </source>
</evidence>
<proteinExistence type="inferred from homology"/>
<protein>
    <submittedName>
        <fullName evidence="7">O-glycosyl hydrolase family 30</fullName>
    </submittedName>
</protein>
<evidence type="ECO:0000256" key="3">
    <source>
        <dbReference type="ARBA" id="ARBA00022801"/>
    </source>
</evidence>
<evidence type="ECO:0000259" key="6">
    <source>
        <dbReference type="Pfam" id="PF17189"/>
    </source>
</evidence>
<comment type="similarity">
    <text evidence="1 4">Belongs to the glycosyl hydrolase 30 family.</text>
</comment>
<keyword evidence="3 4" id="KW-0378">Hydrolase</keyword>
<dbReference type="InterPro" id="IPR033452">
    <property type="entry name" value="GH30_C"/>
</dbReference>
<dbReference type="SUPFAM" id="SSF51445">
    <property type="entry name" value="(Trans)glycosidases"/>
    <property type="match status" value="1"/>
</dbReference>
<dbReference type="OrthoDB" id="9806701at2"/>
<evidence type="ECO:0000313" key="8">
    <source>
        <dbReference type="Proteomes" id="UP000191554"/>
    </source>
</evidence>
<dbReference type="Pfam" id="PF17189">
    <property type="entry name" value="Glyco_hydro_30C"/>
    <property type="match status" value="1"/>
</dbReference>
<dbReference type="Proteomes" id="UP000191554">
    <property type="component" value="Unassembled WGS sequence"/>
</dbReference>
<evidence type="ECO:0000256" key="1">
    <source>
        <dbReference type="ARBA" id="ARBA00005382"/>
    </source>
</evidence>
<sequence length="429" mass="50079">MKIFTSTMEKQWYQYGQKAGAEDTTLALDGTVHQEWDGFGGCFNELSQMALLSLGEAERKAVYDNLFSREADGLRFDFCRIPIGASDYAESWYSHNEWDGDYAMENFSIQRDRLYLLPYIKEALRRNPDMKFFASPWSPPTWMKHPKAYNYGTLVWTERNLKAYALYLVKFLQAYEKEGIRICQLHIQNEPVSSQKFPSCIWTGEQFAEFIVKYLGPAFEENNIETRIWLGTLNCPETDERAPYTRYNNYANLVLHDQMAYNYIEGVSYQWAGKYAVQVTHQCFPEKKLIQSENECGDGNNTWEYAKYVFELFRHYLENGVNAYVYWNMALPPRGKSTWGWEQNSMITVDGKAHYNYEYYVMKHFARFVTPKAKRLGIKGHFAGTAVAFRNPDGSIILIVQNPFMTEKTFRFNGETITLQPDSINTVIF</sequence>
<dbReference type="EMBL" id="MZGX01000007">
    <property type="protein sequence ID" value="OPX44892.1"/>
    <property type="molecule type" value="Genomic_DNA"/>
</dbReference>
<dbReference type="AlphaFoldDB" id="A0A1V4SLX9"/>
<dbReference type="Gene3D" id="2.60.40.1180">
    <property type="entry name" value="Golgi alpha-mannosidase II"/>
    <property type="match status" value="1"/>
</dbReference>
<name>A0A1V4SLX9_RUMHU</name>
<evidence type="ECO:0000256" key="2">
    <source>
        <dbReference type="ARBA" id="ARBA00022729"/>
    </source>
</evidence>
<gene>
    <name evidence="7" type="ORF">CLHUN_14460</name>
</gene>
<reference evidence="7 8" key="1">
    <citation type="submission" date="2017-03" db="EMBL/GenBank/DDBJ databases">
        <title>Genome sequence of Clostridium hungatei DSM 14427.</title>
        <authorList>
            <person name="Poehlein A."/>
            <person name="Daniel R."/>
        </authorList>
    </citation>
    <scope>NUCLEOTIDE SEQUENCE [LARGE SCALE GENOMIC DNA]</scope>
    <source>
        <strain evidence="7 8">DSM 14427</strain>
    </source>
</reference>